<dbReference type="AlphaFoldDB" id="A0A6G1FT25"/>
<dbReference type="RefSeq" id="XP_033530656.1">
    <property type="nucleotide sequence ID" value="XM_033674120.1"/>
</dbReference>
<reference evidence="4" key="2">
    <citation type="submission" date="2020-04" db="EMBL/GenBank/DDBJ databases">
        <authorList>
            <consortium name="NCBI Genome Project"/>
        </authorList>
    </citation>
    <scope>NUCLEOTIDE SEQUENCE</scope>
    <source>
        <strain evidence="4">CBS 781.70</strain>
    </source>
</reference>
<keyword evidence="1" id="KW-1133">Transmembrane helix</keyword>
<dbReference type="Proteomes" id="UP000504638">
    <property type="component" value="Unplaced"/>
</dbReference>
<evidence type="ECO:0000313" key="3">
    <source>
        <dbReference type="Proteomes" id="UP000504638"/>
    </source>
</evidence>
<dbReference type="GeneID" id="54414690"/>
<evidence type="ECO:0000313" key="4">
    <source>
        <dbReference type="RefSeq" id="XP_033530656.1"/>
    </source>
</evidence>
<reference evidence="2 4" key="1">
    <citation type="submission" date="2020-01" db="EMBL/GenBank/DDBJ databases">
        <authorList>
            <consortium name="DOE Joint Genome Institute"/>
            <person name="Haridas S."/>
            <person name="Albert R."/>
            <person name="Binder M."/>
            <person name="Bloem J."/>
            <person name="Labutti K."/>
            <person name="Salamov A."/>
            <person name="Andreopoulos B."/>
            <person name="Baker S.E."/>
            <person name="Barry K."/>
            <person name="Bills G."/>
            <person name="Bluhm B.H."/>
            <person name="Cannon C."/>
            <person name="Castanera R."/>
            <person name="Culley D.E."/>
            <person name="Daum C."/>
            <person name="Ezra D."/>
            <person name="Gonzalez J.B."/>
            <person name="Henrissat B."/>
            <person name="Kuo A."/>
            <person name="Liang C."/>
            <person name="Lipzen A."/>
            <person name="Lutzoni F."/>
            <person name="Magnuson J."/>
            <person name="Mondo S."/>
            <person name="Nolan M."/>
            <person name="Ohm R."/>
            <person name="Pangilinan J."/>
            <person name="Park H.-J."/>
            <person name="Ramirez L."/>
            <person name="Alfaro M."/>
            <person name="Sun H."/>
            <person name="Tritt A."/>
            <person name="Yoshinaga Y."/>
            <person name="Zwiers L.-H."/>
            <person name="Turgeon B.G."/>
            <person name="Goodwin S.B."/>
            <person name="Spatafora J.W."/>
            <person name="Crous P.W."/>
            <person name="Grigoriev I.V."/>
        </authorList>
    </citation>
    <scope>NUCLEOTIDE SEQUENCE</scope>
    <source>
        <strain evidence="2 4">CBS 781.70</strain>
    </source>
</reference>
<proteinExistence type="predicted"/>
<name>A0A6G1FT25_9PEZI</name>
<accession>A0A6G1FT25</accession>
<evidence type="ECO:0000313" key="2">
    <source>
        <dbReference type="EMBL" id="KAF1809025.1"/>
    </source>
</evidence>
<reference evidence="4" key="3">
    <citation type="submission" date="2025-04" db="UniProtKB">
        <authorList>
            <consortium name="RefSeq"/>
        </authorList>
    </citation>
    <scope>IDENTIFICATION</scope>
    <source>
        <strain evidence="4">CBS 781.70</strain>
    </source>
</reference>
<protein>
    <submittedName>
        <fullName evidence="2 4">Uncharacterized protein</fullName>
    </submittedName>
</protein>
<keyword evidence="3" id="KW-1185">Reference proteome</keyword>
<gene>
    <name evidence="2 4" type="ORF">P152DRAFT_173790</name>
</gene>
<feature type="transmembrane region" description="Helical" evidence="1">
    <location>
        <begin position="98"/>
        <end position="116"/>
    </location>
</feature>
<dbReference type="EMBL" id="ML975176">
    <property type="protein sequence ID" value="KAF1809025.1"/>
    <property type="molecule type" value="Genomic_DNA"/>
</dbReference>
<evidence type="ECO:0000256" key="1">
    <source>
        <dbReference type="SAM" id="Phobius"/>
    </source>
</evidence>
<keyword evidence="1" id="KW-0472">Membrane</keyword>
<organism evidence="2">
    <name type="scientific">Eremomyces bilateralis CBS 781.70</name>
    <dbReference type="NCBI Taxonomy" id="1392243"/>
    <lineage>
        <taxon>Eukaryota</taxon>
        <taxon>Fungi</taxon>
        <taxon>Dikarya</taxon>
        <taxon>Ascomycota</taxon>
        <taxon>Pezizomycotina</taxon>
        <taxon>Dothideomycetes</taxon>
        <taxon>Dothideomycetes incertae sedis</taxon>
        <taxon>Eremomycetales</taxon>
        <taxon>Eremomycetaceae</taxon>
        <taxon>Eremomyces</taxon>
    </lineage>
</organism>
<sequence length="118" mass="13834">MRWRPVSLCPFRMCSNSKISRNAVPARCIKPAGLHMRCVTAAWWSSGGSIRSLRCQMAKDHLYLRRTTLWFSRAWRFLHVSRVLRQDLKREVRGGSGLHIWLMVDLVHVLFMALLVER</sequence>
<keyword evidence="1" id="KW-0812">Transmembrane</keyword>